<feature type="region of interest" description="Disordered" evidence="1">
    <location>
        <begin position="17"/>
        <end position="51"/>
    </location>
</feature>
<keyword evidence="3" id="KW-1185">Reference proteome</keyword>
<comment type="caution">
    <text evidence="2">The sequence shown here is derived from an EMBL/GenBank/DDBJ whole genome shotgun (WGS) entry which is preliminary data.</text>
</comment>
<gene>
    <name evidence="2" type="ORF">Scep_021888</name>
</gene>
<dbReference type="Proteomes" id="UP001419268">
    <property type="component" value="Unassembled WGS sequence"/>
</dbReference>
<accession>A0AAP0I275</accession>
<dbReference type="EMBL" id="JBBNAG010000009">
    <property type="protein sequence ID" value="KAK9105044.1"/>
    <property type="molecule type" value="Genomic_DNA"/>
</dbReference>
<feature type="compositionally biased region" description="Basic residues" evidence="1">
    <location>
        <begin position="17"/>
        <end position="27"/>
    </location>
</feature>
<protein>
    <submittedName>
        <fullName evidence="2">Uncharacterized protein</fullName>
    </submittedName>
</protein>
<dbReference type="AlphaFoldDB" id="A0AAP0I275"/>
<evidence type="ECO:0000256" key="1">
    <source>
        <dbReference type="SAM" id="MobiDB-lite"/>
    </source>
</evidence>
<proteinExistence type="predicted"/>
<evidence type="ECO:0000313" key="2">
    <source>
        <dbReference type="EMBL" id="KAK9105044.1"/>
    </source>
</evidence>
<name>A0AAP0I275_9MAGN</name>
<reference evidence="2 3" key="1">
    <citation type="submission" date="2024-01" db="EMBL/GenBank/DDBJ databases">
        <title>Genome assemblies of Stephania.</title>
        <authorList>
            <person name="Yang L."/>
        </authorList>
    </citation>
    <scope>NUCLEOTIDE SEQUENCE [LARGE SCALE GENOMIC DNA]</scope>
    <source>
        <strain evidence="2">JXDWG</strain>
        <tissue evidence="2">Leaf</tissue>
    </source>
</reference>
<organism evidence="2 3">
    <name type="scientific">Stephania cephalantha</name>
    <dbReference type="NCBI Taxonomy" id="152367"/>
    <lineage>
        <taxon>Eukaryota</taxon>
        <taxon>Viridiplantae</taxon>
        <taxon>Streptophyta</taxon>
        <taxon>Embryophyta</taxon>
        <taxon>Tracheophyta</taxon>
        <taxon>Spermatophyta</taxon>
        <taxon>Magnoliopsida</taxon>
        <taxon>Ranunculales</taxon>
        <taxon>Menispermaceae</taxon>
        <taxon>Menispermoideae</taxon>
        <taxon>Cissampelideae</taxon>
        <taxon>Stephania</taxon>
    </lineage>
</organism>
<sequence length="51" mass="5740">MGTPLIHEGTHVLRAQTKFRRAPKFQRRNPENTPATKVEAPHHTSSPPPCI</sequence>
<evidence type="ECO:0000313" key="3">
    <source>
        <dbReference type="Proteomes" id="UP001419268"/>
    </source>
</evidence>